<evidence type="ECO:0000256" key="8">
    <source>
        <dbReference type="PROSITE-ProRule" id="PRU00473"/>
    </source>
</evidence>
<feature type="compositionally biased region" description="Basic and acidic residues" evidence="9">
    <location>
        <begin position="1921"/>
        <end position="1930"/>
    </location>
</feature>
<dbReference type="SUPFAM" id="SSF103647">
    <property type="entry name" value="TSP type-3 repeat"/>
    <property type="match status" value="2"/>
</dbReference>
<evidence type="ECO:0000256" key="5">
    <source>
        <dbReference type="ARBA" id="ARBA00023065"/>
    </source>
</evidence>
<evidence type="ECO:0000256" key="3">
    <source>
        <dbReference type="ARBA" id="ARBA00022452"/>
    </source>
</evidence>
<dbReference type="Gene3D" id="2.60.40.10">
    <property type="entry name" value="Immunoglobulins"/>
    <property type="match status" value="2"/>
</dbReference>
<dbReference type="Pfam" id="PF00691">
    <property type="entry name" value="OmpA"/>
    <property type="match status" value="1"/>
</dbReference>
<keyword evidence="3" id="KW-1134">Transmembrane beta strand</keyword>
<dbReference type="PROSITE" id="PS51123">
    <property type="entry name" value="OMPA_2"/>
    <property type="match status" value="1"/>
</dbReference>
<dbReference type="CDD" id="cd07185">
    <property type="entry name" value="OmpA_C-like"/>
    <property type="match status" value="1"/>
</dbReference>
<feature type="compositionally biased region" description="Acidic residues" evidence="9">
    <location>
        <begin position="1689"/>
        <end position="1699"/>
    </location>
</feature>
<dbReference type="GO" id="GO:0005509">
    <property type="term" value="F:calcium ion binding"/>
    <property type="evidence" value="ECO:0007669"/>
    <property type="project" value="InterPro"/>
</dbReference>
<feature type="compositionally biased region" description="Acidic residues" evidence="9">
    <location>
        <begin position="2245"/>
        <end position="2257"/>
    </location>
</feature>
<feature type="signal peptide" evidence="10">
    <location>
        <begin position="1"/>
        <end position="25"/>
    </location>
</feature>
<organism evidence="12 13">
    <name type="scientific">Brumicola blandensis</name>
    <dbReference type="NCBI Taxonomy" id="3075611"/>
    <lineage>
        <taxon>Bacteria</taxon>
        <taxon>Pseudomonadati</taxon>
        <taxon>Pseudomonadota</taxon>
        <taxon>Gammaproteobacteria</taxon>
        <taxon>Alteromonadales</taxon>
        <taxon>Alteromonadaceae</taxon>
        <taxon>Brumicola</taxon>
    </lineage>
</organism>
<feature type="chain" id="PRO_5043891740" evidence="10">
    <location>
        <begin position="26"/>
        <end position="2709"/>
    </location>
</feature>
<evidence type="ECO:0000256" key="9">
    <source>
        <dbReference type="SAM" id="MobiDB-lite"/>
    </source>
</evidence>
<name>A0AAW8R373_9ALTE</name>
<dbReference type="GO" id="GO:0046930">
    <property type="term" value="C:pore complex"/>
    <property type="evidence" value="ECO:0007669"/>
    <property type="project" value="UniProtKB-KW"/>
</dbReference>
<dbReference type="InterPro" id="IPR011250">
    <property type="entry name" value="OMP/PagP_B-barrel"/>
</dbReference>
<dbReference type="InterPro" id="IPR028974">
    <property type="entry name" value="TSP_type-3_rpt"/>
</dbReference>
<keyword evidence="6" id="KW-0626">Porin</keyword>
<evidence type="ECO:0000256" key="7">
    <source>
        <dbReference type="ARBA" id="ARBA00023136"/>
    </source>
</evidence>
<comment type="caution">
    <text evidence="12">The sequence shown here is derived from an EMBL/GenBank/DDBJ whole genome shotgun (WGS) entry which is preliminary data.</text>
</comment>
<keyword evidence="5" id="KW-0406">Ion transport</keyword>
<sequence>MFKLNKFAQCGLLANLLLLSGYANAGTALEFVDANRTANGSLTLWEDVGSLNGQSIDVVIRVNSVDAGGAVAVSTAGDNARVRLNNGSTTGAHQASVSYEFYVADTFNLTTGLGTAITIVPFGVFQDIDSDSGETAIFDKADIAQYTVEGGTGGGTGASTIVDNDDGTNITFTSTGSFGTDTRNSILIDFKPVTSIDVTYTVTGGGRNFNFDGDIDTSFNSDDTTQVDMTAPSAPSVNTISTNDPTPTITGNAEPLSTVTVVVGGATFTTIAAADGTWSIDTSITPTSGTFNPNTNGANDVNVTSTDQADNTSVADGTSAELNIDTMSPSLVIQNAPSSTNSAYTVTLQFSEDVTGFTTDDITVGNGAASNLVQVDANTYTALITPATQGSVTIDVAASIAIDQVGNNNTAATQVASNFDNLQPSVAIQNVPANSNSAFTATFEFSENVTGFTQADIDVFNANISNFIAIDGNTYTALISPIANGNVALNVNTSVAVDGANNNNTAAIQVISNFDTIMPSVVIQNASANTNAAFTTTFQFSEDVTGFTLSDIALGNATATNFVQVDANTYTALITPATDGAVTIDVAASVAQDATGNNNTLAAQATVNFDGTDPSVVIQNAPANTNAAFTTTFQFSEDVTGFALSDIALGNATATNFVQVDANTYTALITPTADGAVTIDIAASVAQDATGNNNTIAAQATVNFDGTDPSVVIQNAPTNTNAAFTTTFQFSEDVTGFALSDIALGNATATNFVQVDANTYTALITPATDGAVTIDVAASVAQDATGNNNTLAAQATVNFDGTDPSVVIQNVPTSTNAAFTTTFQFSEDVTGFALSDIALGNATATNFVQVDANTYTALITPTADGAVTIDVAASVAQDATGNNNTIAAQATVNFDGTDPSVVIQNAPANTNAAFTTTFQFSEDVTGFALSDIALGNATATNFVQVDANTYTALITPTADGAVTIDVAASVAQDATGNNNTLAAQATVNFDGTDPSVVIQNVPTSTNAAFTTTFQFSEDVTGFALSDIALGNATATNFVQVDANTYTALITPATDGAVTIDVAASVAQDATGNNNTLAAQATVNFDGTDPSVVIQNVPTSTNAAFTTTFQFSEDVTGFALSDIALGNATATNFVQVDANTYTALITPTADGAVTIDVAASVAQDATGNNNTIAAQATVNFDGTDPSVVIQNAPANTNAAFTTTFQFSEDVTGFALSDIALGNATATNFVQVDANTYTALITPTADGAVTIDVAASVAQDATGNNNTLAAQATVNFDGTDPSVVIQNVPTSTNAAFTTTFQFSEDVTGFTLSDIALGNATATNFVQVDANTYTALITPTADGAVTIDVAASVAQDATGNNNTLAAQATVNFDDVLPIVTVDMPPIANSLNASNYSIAGNCSVSDGDVSVTVVGATPETQLVSCTGGVWSATFNVSAIVDGENVIQISVQQTDDAGNSGVANSQTNKDTIAYELSAQDVNSGLDNSPEFTGTSNSPDGSIVTIRDQDGTFLCMATVQNGQWSCESQVPLSAETQTLTAEITDLAGNITTVDFVATIILDSDGDGISDEIEGTGDSDGDGTPDYLDTDSDGDGIPDAEEGADDTDGDGVPDYLDQDSDGDGIPDADEGTADTDGDGTPDRIDSGTDEDFDGIPDAIEGPGDSDNDGIPDYLDSDSDNDGILDSIEIIVSGLDSDNDGIDDTFDVDATGGNDSNGDNVDDDVMPRDTDDDGLANYLDLDSDNDNLPDTIEKQINMADTDQDGVINIFDVDIVGGVDSDNDSIVDTADVDITQGSDFNSNGIDDAIEFSNDHDGDGNADYLDIDSDNDGIPDGLEGGATGFDSSGNGLDDAFDVVYTGGVDVNNDGVDDSIQLVNTDLDAVVDMFDLDSDNDTLLDTVEAQVLDENTDGIADQGAVLVYDPIDTDGDGVRDFRDIDSDNDGLNDIEGTPGSGLDEDGDGQIDITEDNDGDGIDDSVDTNPVERGDDGDNDTDGDGIPAYADEDDDNDGIADVTEGTIDSDGDGIIDANDKDSDNDGLSDSFEALRPAPLGLDDDNDGIDNAYDVNATGGIDADEDGVDDIFSLVDTDSDGVADRLEQDADNDGLSDTTEQVLTVLSNIDSNENGIDDAVDVLITLGLDENNDGIDDIYVSDLDTDNDGLLNYRDVDSDGDGIDDSIEGNIDSDGDGIPDYLDTDSDNDGIDDSIEGVVDTDGDGIPDYIDIDSDNDGVDDSEEGAIDTDGDGISDNRDTDSDNDGILDADEAGDFNNDGIDDRIQAFKQVESAIRGAGNTGLGLLGLLAAFVLARRTKHSKVGAAKIKLEKQHSKSKMKVLILSVLLTLGFNVKSEESCIDDTKMNDSCWFASGGLGVSLLAPDENSSGFNTIDDIDSAFKFTAGYVISEHWFGEISYANLGQAQLAHANPTLPQDMEIDYSALTASAGYWLFDKQDEWNLFIRAGLGAVSTKSNYEQFHEKQNSVQLIVGLGAQWRINEHWILRAEFDGLEKDARYVGLSIGRFFGSTTKKNHSKAAAESVVQGIIEKPTAVQTEEMPREVEALIEKEEDFVSYINHDNDSDGVLNEVDQCPNTFKGKNVNSLGCEILEEITLNIQFDTSSTEIKQEYLLQLSEVSEVIEQYESITITVEGHTDSVGSVKNNQFLSESRAIAVKNKLAELTGLDDESFNAIGLGESLPIVDNDIQKIRYKNRRVVIRIQTKEEV</sequence>
<feature type="region of interest" description="Disordered" evidence="9">
    <location>
        <begin position="1916"/>
        <end position="2002"/>
    </location>
</feature>
<dbReference type="InterPro" id="IPR006664">
    <property type="entry name" value="OMP_bac"/>
</dbReference>
<dbReference type="Proteomes" id="UP001249020">
    <property type="component" value="Unassembled WGS sequence"/>
</dbReference>
<accession>A0AAW8R373</accession>
<dbReference type="SUPFAM" id="SSF103088">
    <property type="entry name" value="OmpA-like"/>
    <property type="match status" value="1"/>
</dbReference>
<gene>
    <name evidence="12" type="ORF">RM544_13900</name>
</gene>
<evidence type="ECO:0000259" key="11">
    <source>
        <dbReference type="PROSITE" id="PS51123"/>
    </source>
</evidence>
<evidence type="ECO:0000256" key="1">
    <source>
        <dbReference type="ARBA" id="ARBA00004571"/>
    </source>
</evidence>
<feature type="compositionally biased region" description="Acidic residues" evidence="9">
    <location>
        <begin position="2215"/>
        <end position="2236"/>
    </location>
</feature>
<dbReference type="GO" id="GO:0006811">
    <property type="term" value="P:monoatomic ion transport"/>
    <property type="evidence" value="ECO:0007669"/>
    <property type="project" value="UniProtKB-KW"/>
</dbReference>
<keyword evidence="4" id="KW-0812">Transmembrane</keyword>
<feature type="region of interest" description="Disordered" evidence="9">
    <location>
        <begin position="1687"/>
        <end position="1720"/>
    </location>
</feature>
<evidence type="ECO:0000313" key="13">
    <source>
        <dbReference type="Proteomes" id="UP001249020"/>
    </source>
</evidence>
<keyword evidence="2" id="KW-0813">Transport</keyword>
<feature type="compositionally biased region" description="Acidic residues" evidence="9">
    <location>
        <begin position="1559"/>
        <end position="1632"/>
    </location>
</feature>
<protein>
    <submittedName>
        <fullName evidence="12">Ig-like domain-containing protein</fullName>
    </submittedName>
</protein>
<feature type="region of interest" description="Disordered" evidence="9">
    <location>
        <begin position="1559"/>
        <end position="1674"/>
    </location>
</feature>
<dbReference type="InterPro" id="IPR006665">
    <property type="entry name" value="OmpA-like"/>
</dbReference>
<evidence type="ECO:0000256" key="6">
    <source>
        <dbReference type="ARBA" id="ARBA00023114"/>
    </source>
</evidence>
<feature type="compositionally biased region" description="Acidic residues" evidence="9">
    <location>
        <begin position="1947"/>
        <end position="1970"/>
    </location>
</feature>
<evidence type="ECO:0000256" key="10">
    <source>
        <dbReference type="SAM" id="SignalP"/>
    </source>
</evidence>
<dbReference type="Gene3D" id="3.30.1330.60">
    <property type="entry name" value="OmpA-like domain"/>
    <property type="match status" value="1"/>
</dbReference>
<keyword evidence="10" id="KW-0732">Signal</keyword>
<dbReference type="InterPro" id="IPR013783">
    <property type="entry name" value="Ig-like_fold"/>
</dbReference>
<reference evidence="12 13" key="1">
    <citation type="submission" date="2023-09" db="EMBL/GenBank/DDBJ databases">
        <authorList>
            <person name="Rey-Velasco X."/>
        </authorList>
    </citation>
    <scope>NUCLEOTIDE SEQUENCE [LARGE SCALE GENOMIC DNA]</scope>
    <source>
        <strain evidence="12 13">W409</strain>
    </source>
</reference>
<feature type="domain" description="OmpA-like" evidence="11">
    <location>
        <begin position="2589"/>
        <end position="2707"/>
    </location>
</feature>
<feature type="region of interest" description="Disordered" evidence="9">
    <location>
        <begin position="2215"/>
        <end position="2258"/>
    </location>
</feature>
<evidence type="ECO:0000256" key="4">
    <source>
        <dbReference type="ARBA" id="ARBA00022692"/>
    </source>
</evidence>
<dbReference type="Gene3D" id="2.40.160.20">
    <property type="match status" value="1"/>
</dbReference>
<proteinExistence type="predicted"/>
<dbReference type="PANTHER" id="PTHR34677">
    <property type="match status" value="1"/>
</dbReference>
<feature type="region of interest" description="Disordered" evidence="9">
    <location>
        <begin position="229"/>
        <end position="252"/>
    </location>
</feature>
<evidence type="ECO:0000256" key="2">
    <source>
        <dbReference type="ARBA" id="ARBA00022448"/>
    </source>
</evidence>
<evidence type="ECO:0000313" key="12">
    <source>
        <dbReference type="EMBL" id="MDT0583637.1"/>
    </source>
</evidence>
<dbReference type="SUPFAM" id="SSF56925">
    <property type="entry name" value="OMPA-like"/>
    <property type="match status" value="1"/>
</dbReference>
<keyword evidence="7 8" id="KW-0472">Membrane</keyword>
<keyword evidence="13" id="KW-1185">Reference proteome</keyword>
<dbReference type="EMBL" id="JAVRIE010000006">
    <property type="protein sequence ID" value="MDT0583637.1"/>
    <property type="molecule type" value="Genomic_DNA"/>
</dbReference>
<dbReference type="PANTHER" id="PTHR34677:SF3">
    <property type="entry name" value="BACTERIAL IG-LIKE DOMAIN-CONTAINING PROTEIN"/>
    <property type="match status" value="1"/>
</dbReference>
<dbReference type="Pfam" id="PF19078">
    <property type="entry name" value="Big_12"/>
    <property type="match status" value="11"/>
</dbReference>
<dbReference type="InterPro" id="IPR036737">
    <property type="entry name" value="OmpA-like_sf"/>
</dbReference>
<dbReference type="InterPro" id="IPR018247">
    <property type="entry name" value="EF_Hand_1_Ca_BS"/>
</dbReference>
<dbReference type="PRINTS" id="PR01021">
    <property type="entry name" value="OMPADOMAIN"/>
</dbReference>
<dbReference type="GO" id="GO:0015288">
    <property type="term" value="F:porin activity"/>
    <property type="evidence" value="ECO:0007669"/>
    <property type="project" value="UniProtKB-KW"/>
</dbReference>
<dbReference type="InterPro" id="IPR044048">
    <property type="entry name" value="Big_12"/>
</dbReference>
<dbReference type="PROSITE" id="PS00018">
    <property type="entry name" value="EF_HAND_1"/>
    <property type="match status" value="1"/>
</dbReference>
<comment type="subcellular location">
    <subcellularLocation>
        <location evidence="1">Cell outer membrane</location>
        <topology evidence="1">Multi-pass membrane protein</topology>
    </subcellularLocation>
</comment>
<dbReference type="GO" id="GO:0009279">
    <property type="term" value="C:cell outer membrane"/>
    <property type="evidence" value="ECO:0007669"/>
    <property type="project" value="UniProtKB-SubCell"/>
</dbReference>
<dbReference type="RefSeq" id="WP_311362409.1">
    <property type="nucleotide sequence ID" value="NZ_JAVRIE010000006.1"/>
</dbReference>
<feature type="compositionally biased region" description="Acidic residues" evidence="9">
    <location>
        <begin position="1656"/>
        <end position="1674"/>
    </location>
</feature>